<protein>
    <submittedName>
        <fullName evidence="2">Uncharacterized protein</fullName>
    </submittedName>
</protein>
<dbReference type="RefSeq" id="WP_058698970.1">
    <property type="nucleotide sequence ID" value="NZ_CP013690.1"/>
</dbReference>
<dbReference type="EMBL" id="CP013690">
    <property type="protein sequence ID" value="ALU26854.1"/>
    <property type="molecule type" value="Genomic_DNA"/>
</dbReference>
<evidence type="ECO:0000313" key="2">
    <source>
        <dbReference type="EMBL" id="ALU26854.1"/>
    </source>
</evidence>
<gene>
    <name evidence="1" type="ORF">AS202_00070</name>
    <name evidence="2" type="ORF">AS202_12155</name>
</gene>
<reference evidence="2 3" key="1">
    <citation type="journal article" date="2016" name="J. Zhejiang Univ. Sci. B">
        <title>Antibiotic resistance mechanisms of Myroides sp.</title>
        <authorList>
            <person name="Hu S."/>
            <person name="Yuan S."/>
            <person name="Qu H."/>
            <person name="Jiang T."/>
            <person name="Zhou Y."/>
            <person name="Wang M."/>
            <person name="Ming D."/>
        </authorList>
    </citation>
    <scope>NUCLEOTIDE SEQUENCE [LARGE SCALE GENOMIC DNA]</scope>
    <source>
        <strain evidence="2 3">PR63039</strain>
    </source>
</reference>
<name>A0AAI8C4N5_9FLAO</name>
<sequence>MKKVKLSLEAHIWYREPIKNPYDMLSCLFEVVIPSELKQYLSELMVYTHKSEIYQQQSPNVVFLIYSILRSIVRGCNKIRSNSNKYYILKPLKKSTVAESKVFLGSLSLDEYLNPYLVFENVFEKQSVIDMEIDLFEIVEFALGNFIEPPSTEINVSFININRLIEACWLICERTE</sequence>
<dbReference type="KEGG" id="mod:AS202_12155"/>
<dbReference type="KEGG" id="mod:AS202_00070"/>
<organism evidence="2 3">
    <name type="scientific">Myroides odoratimimus</name>
    <dbReference type="NCBI Taxonomy" id="76832"/>
    <lineage>
        <taxon>Bacteria</taxon>
        <taxon>Pseudomonadati</taxon>
        <taxon>Bacteroidota</taxon>
        <taxon>Flavobacteriia</taxon>
        <taxon>Flavobacteriales</taxon>
        <taxon>Flavobacteriaceae</taxon>
        <taxon>Myroides</taxon>
    </lineage>
</organism>
<accession>A0AAI8C4N5</accession>
<dbReference type="EMBL" id="CP013690">
    <property type="protein sequence ID" value="ALU24693.1"/>
    <property type="molecule type" value="Genomic_DNA"/>
</dbReference>
<dbReference type="AlphaFoldDB" id="A0AAI8C4N5"/>
<evidence type="ECO:0000313" key="3">
    <source>
        <dbReference type="Proteomes" id="UP000069030"/>
    </source>
</evidence>
<proteinExistence type="predicted"/>
<evidence type="ECO:0000313" key="1">
    <source>
        <dbReference type="EMBL" id="ALU24693.1"/>
    </source>
</evidence>
<dbReference type="Proteomes" id="UP000069030">
    <property type="component" value="Chromosome"/>
</dbReference>